<accession>A0ABT2C0K0</accession>
<keyword evidence="7" id="KW-1185">Reference proteome</keyword>
<dbReference type="InterPro" id="IPR011330">
    <property type="entry name" value="Glyco_hydro/deAcase_b/a-brl"/>
</dbReference>
<name>A0ABT2C0K0_9BURK</name>
<dbReference type="InterPro" id="IPR017836">
    <property type="entry name" value="Hopanoid_biosynth-assoc_HpnK"/>
</dbReference>
<evidence type="ECO:0000256" key="5">
    <source>
        <dbReference type="ARBA" id="ARBA00023277"/>
    </source>
</evidence>
<evidence type="ECO:0000313" key="7">
    <source>
        <dbReference type="Proteomes" id="UP001165263"/>
    </source>
</evidence>
<organism evidence="6 7">
    <name type="scientific">Telluria mixta</name>
    <dbReference type="NCBI Taxonomy" id="34071"/>
    <lineage>
        <taxon>Bacteria</taxon>
        <taxon>Pseudomonadati</taxon>
        <taxon>Pseudomonadota</taxon>
        <taxon>Betaproteobacteria</taxon>
        <taxon>Burkholderiales</taxon>
        <taxon>Oxalobacteraceae</taxon>
        <taxon>Telluria group</taxon>
        <taxon>Telluria</taxon>
    </lineage>
</organism>
<evidence type="ECO:0000313" key="6">
    <source>
        <dbReference type="EMBL" id="MCS0630376.1"/>
    </source>
</evidence>
<keyword evidence="3" id="KW-0378">Hydrolase</keyword>
<evidence type="ECO:0000256" key="2">
    <source>
        <dbReference type="ARBA" id="ARBA00022723"/>
    </source>
</evidence>
<dbReference type="InterPro" id="IPR006879">
    <property type="entry name" value="YdjC-like"/>
</dbReference>
<protein>
    <submittedName>
        <fullName evidence="6">Hopanoid biosynthesis-associated protein HpnK</fullName>
    </submittedName>
</protein>
<dbReference type="Proteomes" id="UP001165263">
    <property type="component" value="Unassembled WGS sequence"/>
</dbReference>
<gene>
    <name evidence="6" type="primary">hpnK</name>
    <name evidence="6" type="ORF">NX786_13620</name>
</gene>
<keyword evidence="2" id="KW-0479">Metal-binding</keyword>
<dbReference type="Pfam" id="PF04794">
    <property type="entry name" value="YdjC"/>
    <property type="match status" value="1"/>
</dbReference>
<evidence type="ECO:0000256" key="3">
    <source>
        <dbReference type="ARBA" id="ARBA00022801"/>
    </source>
</evidence>
<sequence>MSTLRGRGLIVTADDFGLHPSVNAAVERAHRDGILTAASLMVGAPAARDAVDRAHASPGLRVGLHLVLADGASVLPPRAIPDLVDAQGRFGARMVRDGARFVCLPRVRRQLALEIRAQFEAFAVTGLALDHVNAHKHFHLHPTVLSLIMGIGREFGLRSVRLPRETGPPGISSTWWLRPWLALLEARLDAAGIRHNDYLMGTHQSGRFDEAALLDALCNLPTSGIGELYLHPALASGAAIAPSMRGYRHAAEFAALVSPHVRAVCGALRAQGWRFGGFTDLVAAAGDPRGTWADDAVTGGTGGP</sequence>
<proteinExistence type="predicted"/>
<dbReference type="PANTHER" id="PTHR31609:SF1">
    <property type="entry name" value="CARBOHYDRATE DEACETYLASE"/>
    <property type="match status" value="1"/>
</dbReference>
<evidence type="ECO:0000256" key="4">
    <source>
        <dbReference type="ARBA" id="ARBA00022842"/>
    </source>
</evidence>
<dbReference type="PANTHER" id="PTHR31609">
    <property type="entry name" value="YDJC DEACETYLASE FAMILY MEMBER"/>
    <property type="match status" value="1"/>
</dbReference>
<evidence type="ECO:0000256" key="1">
    <source>
        <dbReference type="ARBA" id="ARBA00001946"/>
    </source>
</evidence>
<comment type="caution">
    <text evidence="6">The sequence shown here is derived from an EMBL/GenBank/DDBJ whole genome shotgun (WGS) entry which is preliminary data.</text>
</comment>
<comment type="cofactor">
    <cofactor evidence="1">
        <name>Mg(2+)</name>
        <dbReference type="ChEBI" id="CHEBI:18420"/>
    </cofactor>
</comment>
<keyword evidence="4" id="KW-0460">Magnesium</keyword>
<keyword evidence="5" id="KW-0119">Carbohydrate metabolism</keyword>
<dbReference type="RefSeq" id="WP_259449485.1">
    <property type="nucleotide sequence ID" value="NZ_CP119520.1"/>
</dbReference>
<reference evidence="6" key="1">
    <citation type="submission" date="2022-08" db="EMBL/GenBank/DDBJ databases">
        <title>Reclassification of Massilia species as members of the genera Telluria, Duganella, Pseudoduganella, Mokoshia gen. nov. and Zemynaea gen. nov. using orthogonal and non-orthogonal genome-based approaches.</title>
        <authorList>
            <person name="Bowman J.P."/>
        </authorList>
    </citation>
    <scope>NUCLEOTIDE SEQUENCE</scope>
    <source>
        <strain evidence="6">LMG 11547</strain>
    </source>
</reference>
<dbReference type="SUPFAM" id="SSF88713">
    <property type="entry name" value="Glycoside hydrolase/deacetylase"/>
    <property type="match status" value="1"/>
</dbReference>
<dbReference type="EMBL" id="JANUHC010000004">
    <property type="protein sequence ID" value="MCS0630376.1"/>
    <property type="molecule type" value="Genomic_DNA"/>
</dbReference>
<dbReference type="Gene3D" id="3.20.20.370">
    <property type="entry name" value="Glycoside hydrolase/deacetylase"/>
    <property type="match status" value="1"/>
</dbReference>
<dbReference type="NCBIfam" id="TIGR03473">
    <property type="entry name" value="HpnK"/>
    <property type="match status" value="1"/>
</dbReference>